<dbReference type="AlphaFoldDB" id="A0A9X5I3F5"/>
<dbReference type="InterPro" id="IPR032568">
    <property type="entry name" value="DUF4926"/>
</dbReference>
<dbReference type="OrthoDB" id="27224at2"/>
<sequence>MIQELDRVILTTNIPEHNLEQGDLGTVVLVHRDRQGYEVEFMTLDGETVAVISLSNEQVRSIGRKEIAHVRVLS</sequence>
<proteinExistence type="predicted"/>
<accession>A0A9X5I3F5</accession>
<comment type="caution">
    <text evidence="1">The sequence shown here is derived from an EMBL/GenBank/DDBJ whole genome shotgun (WGS) entry which is preliminary data.</text>
</comment>
<dbReference type="RefSeq" id="WP_039715082.1">
    <property type="nucleotide sequence ID" value="NZ_JTJC03000001.1"/>
</dbReference>
<organism evidence="1 2">
    <name type="scientific">Scytonema millei VB511283</name>
    <dbReference type="NCBI Taxonomy" id="1245923"/>
    <lineage>
        <taxon>Bacteria</taxon>
        <taxon>Bacillati</taxon>
        <taxon>Cyanobacteriota</taxon>
        <taxon>Cyanophyceae</taxon>
        <taxon>Nostocales</taxon>
        <taxon>Scytonemataceae</taxon>
        <taxon>Scytonema</taxon>
    </lineage>
</organism>
<gene>
    <name evidence="1" type="ORF">QH73_0002410</name>
</gene>
<reference evidence="1 2" key="1">
    <citation type="journal article" date="2015" name="Genome Announc.">
        <title>Draft Genome Sequence of the Terrestrial Cyanobacterium Scytonema millei VB511283, Isolated from Eastern India.</title>
        <authorList>
            <person name="Sen D."/>
            <person name="Chandrababunaidu M.M."/>
            <person name="Singh D."/>
            <person name="Sanghi N."/>
            <person name="Ghorai A."/>
            <person name="Mishra G.P."/>
            <person name="Madduluri M."/>
            <person name="Adhikary S.P."/>
            <person name="Tripathy S."/>
        </authorList>
    </citation>
    <scope>NUCLEOTIDE SEQUENCE [LARGE SCALE GENOMIC DNA]</scope>
    <source>
        <strain evidence="1 2">VB511283</strain>
    </source>
</reference>
<dbReference type="Proteomes" id="UP000031532">
    <property type="component" value="Unassembled WGS sequence"/>
</dbReference>
<evidence type="ECO:0000313" key="1">
    <source>
        <dbReference type="EMBL" id="NHC33524.1"/>
    </source>
</evidence>
<keyword evidence="2" id="KW-1185">Reference proteome</keyword>
<name>A0A9X5I3F5_9CYAN</name>
<dbReference type="EMBL" id="JTJC03000001">
    <property type="protein sequence ID" value="NHC33524.1"/>
    <property type="molecule type" value="Genomic_DNA"/>
</dbReference>
<dbReference type="Pfam" id="PF16277">
    <property type="entry name" value="DUF4926"/>
    <property type="match status" value="1"/>
</dbReference>
<protein>
    <submittedName>
        <fullName evidence="1">DUF4926 domain-containing protein</fullName>
    </submittedName>
</protein>
<evidence type="ECO:0000313" key="2">
    <source>
        <dbReference type="Proteomes" id="UP000031532"/>
    </source>
</evidence>